<dbReference type="Proteomes" id="UP000184287">
    <property type="component" value="Unassembled WGS sequence"/>
</dbReference>
<gene>
    <name evidence="1" type="ORF">SAMN04488522_103922</name>
</gene>
<evidence type="ECO:0000313" key="2">
    <source>
        <dbReference type="Proteomes" id="UP000184287"/>
    </source>
</evidence>
<dbReference type="RefSeq" id="WP_073232633.1">
    <property type="nucleotide sequence ID" value="NZ_FQUQ01000003.1"/>
</dbReference>
<evidence type="ECO:0000313" key="1">
    <source>
        <dbReference type="EMBL" id="SHF86144.1"/>
    </source>
</evidence>
<proteinExistence type="predicted"/>
<sequence length="263" mass="31080">MIVINLSDFQFITSKYGSEKGETYFDEDESLVHKIYSDRIVFSTNFMDYRSYEIYLKEETVCIKRMKEGDRKPIPTEYAIDGDDIEEIESLWRRMEREQIIQPRLSDLDVHTELSDLFSYMLTETDAEIISKKLPSKKKPDLNWIWKQIELALSQTNRLTSFEWKEWAEIGIVEVNGLASIQQLNVEIPYPSQQEVEDITNAPDWEGAILQYFNTYLTPFELKLLAIGTYFDEYQTFACLQMQNLKLLNAIEKFDKLGIKYKY</sequence>
<organism evidence="1 2">
    <name type="scientific">Pedobacter caeni</name>
    <dbReference type="NCBI Taxonomy" id="288992"/>
    <lineage>
        <taxon>Bacteria</taxon>
        <taxon>Pseudomonadati</taxon>
        <taxon>Bacteroidota</taxon>
        <taxon>Sphingobacteriia</taxon>
        <taxon>Sphingobacteriales</taxon>
        <taxon>Sphingobacteriaceae</taxon>
        <taxon>Pedobacter</taxon>
    </lineage>
</organism>
<keyword evidence="2" id="KW-1185">Reference proteome</keyword>
<accession>A0A1M5F3Q3</accession>
<dbReference type="AlphaFoldDB" id="A0A1M5F3Q3"/>
<reference evidence="2" key="1">
    <citation type="submission" date="2016-11" db="EMBL/GenBank/DDBJ databases">
        <authorList>
            <person name="Varghese N."/>
            <person name="Submissions S."/>
        </authorList>
    </citation>
    <scope>NUCLEOTIDE SEQUENCE [LARGE SCALE GENOMIC DNA]</scope>
    <source>
        <strain evidence="2">DSM 16990</strain>
    </source>
</reference>
<dbReference type="OrthoDB" id="6424958at2"/>
<dbReference type="EMBL" id="FQUQ01000003">
    <property type="protein sequence ID" value="SHF86144.1"/>
    <property type="molecule type" value="Genomic_DNA"/>
</dbReference>
<protein>
    <submittedName>
        <fullName evidence="1">Uncharacterized protein</fullName>
    </submittedName>
</protein>
<name>A0A1M5F3Q3_9SPHI</name>